<reference evidence="2 3" key="2">
    <citation type="submission" date="2017-10" db="EMBL/GenBank/DDBJ databases">
        <authorList>
            <person name="Banno H."/>
            <person name="Chua N.-H."/>
        </authorList>
    </citation>
    <scope>NUCLEOTIDE SEQUENCE [LARGE SCALE GENOMIC DNA]</scope>
    <source>
        <strain evidence="2 3">JK626</strain>
    </source>
</reference>
<dbReference type="EMBL" id="PDYF01000011">
    <property type="protein sequence ID" value="PHU34824.1"/>
    <property type="molecule type" value="Genomic_DNA"/>
</dbReference>
<comment type="caution">
    <text evidence="2">The sequence shown here is derived from an EMBL/GenBank/DDBJ whole genome shotgun (WGS) entry which is preliminary data.</text>
</comment>
<dbReference type="AlphaFoldDB" id="A0A2G3DUY2"/>
<evidence type="ECO:0000256" key="1">
    <source>
        <dbReference type="SAM" id="Phobius"/>
    </source>
</evidence>
<sequence length="226" mass="24679">MKKLSSKQKILMGCVSMVLAIIGDYLLGFGTFNVSTAPDAYRGIQWNVIADWRLAVSSILGFVCAPVFYVAVVEVLKVMTEKYNLGESFLFKLFKYANWAGVFYFAFIHICICMLVVVFNAGMGVTGDVVSSVDMMIRVLKSIAIPLLAGYIICDLGVTVAWIGMVLKGMIPVKKILLICNPLIIAILGNVANYLADGLDSGFESLGWLLMYLVCAVSLTKDTRGN</sequence>
<evidence type="ECO:0000313" key="3">
    <source>
        <dbReference type="Proteomes" id="UP000225889"/>
    </source>
</evidence>
<gene>
    <name evidence="2" type="ORF">CSX01_05655</name>
</gene>
<feature type="transmembrane region" description="Helical" evidence="1">
    <location>
        <begin position="12"/>
        <end position="32"/>
    </location>
</feature>
<feature type="transmembrane region" description="Helical" evidence="1">
    <location>
        <begin position="143"/>
        <end position="164"/>
    </location>
</feature>
<feature type="transmembrane region" description="Helical" evidence="1">
    <location>
        <begin position="202"/>
        <end position="220"/>
    </location>
</feature>
<protein>
    <submittedName>
        <fullName evidence="2">Uncharacterized protein</fullName>
    </submittedName>
</protein>
<dbReference type="Proteomes" id="UP000225889">
    <property type="component" value="Unassembled WGS sequence"/>
</dbReference>
<organism evidence="2 3">
    <name type="scientific">Pseudobutyrivibrio ruminis</name>
    <dbReference type="NCBI Taxonomy" id="46206"/>
    <lineage>
        <taxon>Bacteria</taxon>
        <taxon>Bacillati</taxon>
        <taxon>Bacillota</taxon>
        <taxon>Clostridia</taxon>
        <taxon>Lachnospirales</taxon>
        <taxon>Lachnospiraceae</taxon>
        <taxon>Pseudobutyrivibrio</taxon>
    </lineage>
</organism>
<dbReference type="RefSeq" id="WP_099391736.1">
    <property type="nucleotide sequence ID" value="NZ_PDYF01000011.1"/>
</dbReference>
<evidence type="ECO:0000313" key="2">
    <source>
        <dbReference type="EMBL" id="PHU34824.1"/>
    </source>
</evidence>
<dbReference type="InterPro" id="IPR046475">
    <property type="entry name" value="DUF6796"/>
</dbReference>
<feature type="transmembrane region" description="Helical" evidence="1">
    <location>
        <begin position="52"/>
        <end position="76"/>
    </location>
</feature>
<keyword evidence="1" id="KW-0472">Membrane</keyword>
<feature type="transmembrane region" description="Helical" evidence="1">
    <location>
        <begin position="176"/>
        <end position="196"/>
    </location>
</feature>
<keyword evidence="1" id="KW-0812">Transmembrane</keyword>
<name>A0A2G3DUY2_9FIRM</name>
<accession>A0A2G3DUY2</accession>
<reference evidence="2 3" key="1">
    <citation type="submission" date="2017-10" db="EMBL/GenBank/DDBJ databases">
        <title>Resolving the taxonomy of Roseburia spp., Eubacterium rectale and Agathobacter spp. through phylogenomic analysis.</title>
        <authorList>
            <person name="Sheridan P.O."/>
            <person name="Walker A.W."/>
            <person name="Duncan S.H."/>
            <person name="Scott K.P."/>
            <person name="Toole P.W.O."/>
            <person name="Luis P."/>
            <person name="Flint H.J."/>
        </authorList>
    </citation>
    <scope>NUCLEOTIDE SEQUENCE [LARGE SCALE GENOMIC DNA]</scope>
    <source>
        <strain evidence="2 3">JK626</strain>
    </source>
</reference>
<keyword evidence="1" id="KW-1133">Transmembrane helix</keyword>
<dbReference type="Pfam" id="PF20599">
    <property type="entry name" value="DUF6796"/>
    <property type="match status" value="1"/>
</dbReference>
<proteinExistence type="predicted"/>
<feature type="transmembrane region" description="Helical" evidence="1">
    <location>
        <begin position="96"/>
        <end position="123"/>
    </location>
</feature>